<proteinExistence type="predicted"/>
<evidence type="ECO:0000313" key="1">
    <source>
        <dbReference type="EMBL" id="GAA2086845.1"/>
    </source>
</evidence>
<dbReference type="Gene3D" id="1.20.910.10">
    <property type="entry name" value="Heme oxygenase-like"/>
    <property type="match status" value="1"/>
</dbReference>
<accession>A0ABN2WBE4</accession>
<dbReference type="EMBL" id="BAAAPE010000013">
    <property type="protein sequence ID" value="GAA2086845.1"/>
    <property type="molecule type" value="Genomic_DNA"/>
</dbReference>
<evidence type="ECO:0000313" key="2">
    <source>
        <dbReference type="Proteomes" id="UP001500016"/>
    </source>
</evidence>
<dbReference type="RefSeq" id="WP_344531472.1">
    <property type="nucleotide sequence ID" value="NZ_BAAAPE010000013.1"/>
</dbReference>
<evidence type="ECO:0008006" key="3">
    <source>
        <dbReference type="Google" id="ProtNLM"/>
    </source>
</evidence>
<dbReference type="SUPFAM" id="SSF48613">
    <property type="entry name" value="Heme oxygenase-like"/>
    <property type="match status" value="1"/>
</dbReference>
<dbReference type="SMART" id="SM01236">
    <property type="entry name" value="Haem_oxygenase_2"/>
    <property type="match status" value="1"/>
</dbReference>
<dbReference type="InterPro" id="IPR016084">
    <property type="entry name" value="Haem_Oase-like_multi-hlx"/>
</dbReference>
<protein>
    <recommendedName>
        <fullName evidence="3">Iron-containing redox enzyme family protein</fullName>
    </recommendedName>
</protein>
<organism evidence="1 2">
    <name type="scientific">Streptomyces albiaxialis</name>
    <dbReference type="NCBI Taxonomy" id="329523"/>
    <lineage>
        <taxon>Bacteria</taxon>
        <taxon>Bacillati</taxon>
        <taxon>Actinomycetota</taxon>
        <taxon>Actinomycetes</taxon>
        <taxon>Kitasatosporales</taxon>
        <taxon>Streptomycetaceae</taxon>
        <taxon>Streptomyces</taxon>
    </lineage>
</organism>
<gene>
    <name evidence="1" type="ORF">GCM10009801_49450</name>
</gene>
<name>A0ABN2WBE4_9ACTN</name>
<keyword evidence="2" id="KW-1185">Reference proteome</keyword>
<reference evidence="1 2" key="1">
    <citation type="journal article" date="2019" name="Int. J. Syst. Evol. Microbiol.">
        <title>The Global Catalogue of Microorganisms (GCM) 10K type strain sequencing project: providing services to taxonomists for standard genome sequencing and annotation.</title>
        <authorList>
            <consortium name="The Broad Institute Genomics Platform"/>
            <consortium name="The Broad Institute Genome Sequencing Center for Infectious Disease"/>
            <person name="Wu L."/>
            <person name="Ma J."/>
        </authorList>
    </citation>
    <scope>NUCLEOTIDE SEQUENCE [LARGE SCALE GENOMIC DNA]</scope>
    <source>
        <strain evidence="1 2">JCM 15478</strain>
    </source>
</reference>
<sequence>MSAGTARAARAAGAGLDARIGLLLPEFRAALDRIWAVPAPARLYPDYLCVTHQTIRASVPLMETALERCRELEAGDPVAAALVPYWRRHIAEEAGHDTWLREDLAAIGRDPDEVWRRVPSAAVAALVGTQYFWIAHVHPVCLLGYVAVLEGSPPRADVARVLSARTGLPYEGFRTLRRHAELDPAHGEELRAFLDGLPLTARMLRGVHLSALHTVRMLVTVFDALTRAHTPAPPCRGGGGRKEAACPGSSC</sequence>
<dbReference type="Pfam" id="PF14518">
    <property type="entry name" value="Haem_oxygenas_2"/>
    <property type="match status" value="1"/>
</dbReference>
<comment type="caution">
    <text evidence="1">The sequence shown here is derived from an EMBL/GenBank/DDBJ whole genome shotgun (WGS) entry which is preliminary data.</text>
</comment>
<dbReference type="Proteomes" id="UP001500016">
    <property type="component" value="Unassembled WGS sequence"/>
</dbReference>